<dbReference type="CDD" id="cd00303">
    <property type="entry name" value="retropepsin_like"/>
    <property type="match status" value="1"/>
</dbReference>
<evidence type="ECO:0000313" key="1">
    <source>
        <dbReference type="EMBL" id="KAH3735526.1"/>
    </source>
</evidence>
<dbReference type="PROSITE" id="PS00141">
    <property type="entry name" value="ASP_PROTEASE"/>
    <property type="match status" value="1"/>
</dbReference>
<dbReference type="EMBL" id="JAIWYP010000011">
    <property type="protein sequence ID" value="KAH3735526.1"/>
    <property type="molecule type" value="Genomic_DNA"/>
</dbReference>
<evidence type="ECO:0000313" key="2">
    <source>
        <dbReference type="Proteomes" id="UP000828390"/>
    </source>
</evidence>
<gene>
    <name evidence="1" type="ORF">DPMN_042061</name>
</gene>
<dbReference type="Gene3D" id="2.40.70.10">
    <property type="entry name" value="Acid Proteases"/>
    <property type="match status" value="1"/>
</dbReference>
<reference evidence="1" key="1">
    <citation type="journal article" date="2019" name="bioRxiv">
        <title>The Genome of the Zebra Mussel, Dreissena polymorpha: A Resource for Invasive Species Research.</title>
        <authorList>
            <person name="McCartney M.A."/>
            <person name="Auch B."/>
            <person name="Kono T."/>
            <person name="Mallez S."/>
            <person name="Zhang Y."/>
            <person name="Obille A."/>
            <person name="Becker A."/>
            <person name="Abrahante J.E."/>
            <person name="Garbe J."/>
            <person name="Badalamenti J.P."/>
            <person name="Herman A."/>
            <person name="Mangelson H."/>
            <person name="Liachko I."/>
            <person name="Sullivan S."/>
            <person name="Sone E.D."/>
            <person name="Koren S."/>
            <person name="Silverstein K.A.T."/>
            <person name="Beckman K.B."/>
            <person name="Gohl D.M."/>
        </authorList>
    </citation>
    <scope>NUCLEOTIDE SEQUENCE</scope>
    <source>
        <strain evidence="1">Duluth1</strain>
        <tissue evidence="1">Whole animal</tissue>
    </source>
</reference>
<evidence type="ECO:0008006" key="3">
    <source>
        <dbReference type="Google" id="ProtNLM"/>
    </source>
</evidence>
<organism evidence="1 2">
    <name type="scientific">Dreissena polymorpha</name>
    <name type="common">Zebra mussel</name>
    <name type="synonym">Mytilus polymorpha</name>
    <dbReference type="NCBI Taxonomy" id="45954"/>
    <lineage>
        <taxon>Eukaryota</taxon>
        <taxon>Metazoa</taxon>
        <taxon>Spiralia</taxon>
        <taxon>Lophotrochozoa</taxon>
        <taxon>Mollusca</taxon>
        <taxon>Bivalvia</taxon>
        <taxon>Autobranchia</taxon>
        <taxon>Heteroconchia</taxon>
        <taxon>Euheterodonta</taxon>
        <taxon>Imparidentia</taxon>
        <taxon>Neoheterodontei</taxon>
        <taxon>Myida</taxon>
        <taxon>Dreissenoidea</taxon>
        <taxon>Dreissenidae</taxon>
        <taxon>Dreissena</taxon>
    </lineage>
</organism>
<dbReference type="InterPro" id="IPR001969">
    <property type="entry name" value="Aspartic_peptidase_AS"/>
</dbReference>
<reference evidence="1" key="2">
    <citation type="submission" date="2020-11" db="EMBL/GenBank/DDBJ databases">
        <authorList>
            <person name="McCartney M.A."/>
            <person name="Auch B."/>
            <person name="Kono T."/>
            <person name="Mallez S."/>
            <person name="Becker A."/>
            <person name="Gohl D.M."/>
            <person name="Silverstein K.A.T."/>
            <person name="Koren S."/>
            <person name="Bechman K.B."/>
            <person name="Herman A."/>
            <person name="Abrahante J.E."/>
            <person name="Garbe J."/>
        </authorList>
    </citation>
    <scope>NUCLEOTIDE SEQUENCE</scope>
    <source>
        <strain evidence="1">Duluth1</strain>
        <tissue evidence="1">Whole animal</tissue>
    </source>
</reference>
<dbReference type="GO" id="GO:0006508">
    <property type="term" value="P:proteolysis"/>
    <property type="evidence" value="ECO:0007669"/>
    <property type="project" value="InterPro"/>
</dbReference>
<dbReference type="AlphaFoldDB" id="A0A9D4CXW3"/>
<name>A0A9D4CXW3_DREPO</name>
<proteinExistence type="predicted"/>
<dbReference type="Pfam" id="PF13975">
    <property type="entry name" value="gag-asp_proteas"/>
    <property type="match status" value="1"/>
</dbReference>
<dbReference type="GO" id="GO:0004190">
    <property type="term" value="F:aspartic-type endopeptidase activity"/>
    <property type="evidence" value="ECO:0007669"/>
    <property type="project" value="InterPro"/>
</dbReference>
<comment type="caution">
    <text evidence="1">The sequence shown here is derived from an EMBL/GenBank/DDBJ whole genome shotgun (WGS) entry which is preliminary data.</text>
</comment>
<sequence length="166" mass="18127">MKTKDNGVYVEGLMDGNAVTLLLDSGATTTLISKDTLETIRKKTDDLREHTGTVCTVDGTPLNVQGSVQLKLKVARFTTAIDATVCDKPNIQEILGQDFMANHIKSWEIQNQRLHTLDGNTIDIVTDGTGLSVCRVLVKEMVEITPMSFQMLPVEGKMLCARGSVC</sequence>
<dbReference type="Proteomes" id="UP000828390">
    <property type="component" value="Unassembled WGS sequence"/>
</dbReference>
<protein>
    <recommendedName>
        <fullName evidence="3">Peptidase A2 domain-containing protein</fullName>
    </recommendedName>
</protein>
<keyword evidence="2" id="KW-1185">Reference proteome</keyword>
<dbReference type="SUPFAM" id="SSF50630">
    <property type="entry name" value="Acid proteases"/>
    <property type="match status" value="1"/>
</dbReference>
<dbReference type="InterPro" id="IPR021109">
    <property type="entry name" value="Peptidase_aspartic_dom_sf"/>
</dbReference>
<accession>A0A9D4CXW3</accession>